<name>A0A9D2EEQ3_9MICO</name>
<keyword evidence="2" id="KW-0378">Hydrolase</keyword>
<organism evidence="2 3">
    <name type="scientific">Candidatus Ruania gallistercoris</name>
    <dbReference type="NCBI Taxonomy" id="2838746"/>
    <lineage>
        <taxon>Bacteria</taxon>
        <taxon>Bacillati</taxon>
        <taxon>Actinomycetota</taxon>
        <taxon>Actinomycetes</taxon>
        <taxon>Micrococcales</taxon>
        <taxon>Ruaniaceae</taxon>
        <taxon>Ruania</taxon>
    </lineage>
</organism>
<evidence type="ECO:0000313" key="3">
    <source>
        <dbReference type="Proteomes" id="UP000824037"/>
    </source>
</evidence>
<dbReference type="InterPro" id="IPR051532">
    <property type="entry name" value="Ester_Hydrolysis_Enzymes"/>
</dbReference>
<dbReference type="AlphaFoldDB" id="A0A9D2EEQ3"/>
<dbReference type="InterPro" id="IPR013830">
    <property type="entry name" value="SGNH_hydro"/>
</dbReference>
<comment type="caution">
    <text evidence="2">The sequence shown here is derived from an EMBL/GenBank/DDBJ whole genome shotgun (WGS) entry which is preliminary data.</text>
</comment>
<proteinExistence type="predicted"/>
<accession>A0A9D2EEQ3</accession>
<dbReference type="SUPFAM" id="SSF52266">
    <property type="entry name" value="SGNH hydrolase"/>
    <property type="match status" value="1"/>
</dbReference>
<reference evidence="2" key="1">
    <citation type="journal article" date="2021" name="PeerJ">
        <title>Extensive microbial diversity within the chicken gut microbiome revealed by metagenomics and culture.</title>
        <authorList>
            <person name="Gilroy R."/>
            <person name="Ravi A."/>
            <person name="Getino M."/>
            <person name="Pursley I."/>
            <person name="Horton D.L."/>
            <person name="Alikhan N.F."/>
            <person name="Baker D."/>
            <person name="Gharbi K."/>
            <person name="Hall N."/>
            <person name="Watson M."/>
            <person name="Adriaenssens E.M."/>
            <person name="Foster-Nyarko E."/>
            <person name="Jarju S."/>
            <person name="Secka A."/>
            <person name="Antonio M."/>
            <person name="Oren A."/>
            <person name="Chaudhuri R.R."/>
            <person name="La Ragione R."/>
            <person name="Hildebrand F."/>
            <person name="Pallen M.J."/>
        </authorList>
    </citation>
    <scope>NUCLEOTIDE SEQUENCE</scope>
    <source>
        <strain evidence="2">ChiGjej4B4-7305</strain>
    </source>
</reference>
<gene>
    <name evidence="2" type="ORF">H9815_09420</name>
</gene>
<feature type="domain" description="SGNH hydrolase-type esterase" evidence="1">
    <location>
        <begin position="7"/>
        <end position="183"/>
    </location>
</feature>
<dbReference type="InterPro" id="IPR036514">
    <property type="entry name" value="SGNH_hydro_sf"/>
</dbReference>
<dbReference type="EMBL" id="DXBY01000160">
    <property type="protein sequence ID" value="HIZ35986.1"/>
    <property type="molecule type" value="Genomic_DNA"/>
</dbReference>
<dbReference type="PANTHER" id="PTHR30383:SF5">
    <property type="entry name" value="SGNH HYDROLASE-TYPE ESTERASE DOMAIN-CONTAINING PROTEIN"/>
    <property type="match status" value="1"/>
</dbReference>
<evidence type="ECO:0000313" key="2">
    <source>
        <dbReference type="EMBL" id="HIZ35986.1"/>
    </source>
</evidence>
<reference evidence="2" key="2">
    <citation type="submission" date="2021-04" db="EMBL/GenBank/DDBJ databases">
        <authorList>
            <person name="Gilroy R."/>
        </authorList>
    </citation>
    <scope>NUCLEOTIDE SEQUENCE</scope>
    <source>
        <strain evidence="2">ChiGjej4B4-7305</strain>
    </source>
</reference>
<dbReference type="Pfam" id="PF13472">
    <property type="entry name" value="Lipase_GDSL_2"/>
    <property type="match status" value="1"/>
</dbReference>
<dbReference type="PANTHER" id="PTHR30383">
    <property type="entry name" value="THIOESTERASE 1/PROTEASE 1/LYSOPHOSPHOLIPASE L1"/>
    <property type="match status" value="1"/>
</dbReference>
<evidence type="ECO:0000259" key="1">
    <source>
        <dbReference type="Pfam" id="PF13472"/>
    </source>
</evidence>
<protein>
    <submittedName>
        <fullName evidence="2">SGNH/GDSL hydrolase family protein</fullName>
    </submittedName>
</protein>
<dbReference type="CDD" id="cd01834">
    <property type="entry name" value="SGNH_hydrolase_like_2"/>
    <property type="match status" value="1"/>
</dbReference>
<dbReference type="Proteomes" id="UP000824037">
    <property type="component" value="Unassembled WGS sequence"/>
</dbReference>
<dbReference type="Gene3D" id="3.40.50.1110">
    <property type="entry name" value="SGNH hydrolase"/>
    <property type="match status" value="1"/>
</dbReference>
<sequence>MTILLTGDSITDCGRDRDDVSSLGGGYAALVAERLPDEQVINTGIGGNRVKDLQARWEADVLAHSPAVLSIMIGINDTWRRYDSDDPTSAEAYESGYRDILTRSRAAGIERIVLIEPFLLPVNEAQWAWREDLDPKIQVVRRLAAEFGTDYLATDGPLAEVAARTGAEALAHDGVHLTEAGHRFLADRWLELHQA</sequence>
<dbReference type="GO" id="GO:0004622">
    <property type="term" value="F:phosphatidylcholine lysophospholipase activity"/>
    <property type="evidence" value="ECO:0007669"/>
    <property type="project" value="TreeGrafter"/>
</dbReference>